<dbReference type="GO" id="GO:0055085">
    <property type="term" value="P:transmembrane transport"/>
    <property type="evidence" value="ECO:0007669"/>
    <property type="project" value="InterPro"/>
</dbReference>
<feature type="transmembrane region" description="Helical" evidence="7">
    <location>
        <begin position="127"/>
        <end position="147"/>
    </location>
</feature>
<dbReference type="RefSeq" id="WP_094847476.1">
    <property type="nucleotide sequence ID" value="NZ_NEVJ01000003.1"/>
</dbReference>
<evidence type="ECO:0000256" key="1">
    <source>
        <dbReference type="ARBA" id="ARBA00004651"/>
    </source>
</evidence>
<evidence type="ECO:0000259" key="8">
    <source>
        <dbReference type="PROSITE" id="PS50928"/>
    </source>
</evidence>
<dbReference type="InterPro" id="IPR050366">
    <property type="entry name" value="BP-dependent_transpt_permease"/>
</dbReference>
<sequence length="289" mass="30939">MKRLWKSWLGLSRGGVIPAVAMAILVLTLLACTIGPYFCPQNPYDLSQLSITNSLVPPAEADMDGAFHLLGTDDQGRDVLSSIVYGLRTSMGVALAATVGALLIGVTVGLAAAYFGGAMDSLMMRLVDLQLAFPSILIALVLLSVFGTGADKVVIAIIAVQWATYARTVRSVGVAERKKEYIEAARCLGYSGWRIMFRHLLPNCVTPLSVLIIVQTASAVLLEATLSFLGLGVPVTSPSLGMLISNGYAFMLRGDFWLTVYPGLTLMFVIFSMNAVGNRLREMREPGAS</sequence>
<comment type="subcellular location">
    <subcellularLocation>
        <location evidence="1 7">Cell membrane</location>
        <topology evidence="1 7">Multi-pass membrane protein</topology>
    </subcellularLocation>
</comment>
<feature type="transmembrane region" description="Helical" evidence="7">
    <location>
        <begin position="16"/>
        <end position="38"/>
    </location>
</feature>
<feature type="transmembrane region" description="Helical" evidence="7">
    <location>
        <begin position="256"/>
        <end position="276"/>
    </location>
</feature>
<dbReference type="GO" id="GO:0005886">
    <property type="term" value="C:plasma membrane"/>
    <property type="evidence" value="ECO:0007669"/>
    <property type="project" value="UniProtKB-SubCell"/>
</dbReference>
<feature type="transmembrane region" description="Helical" evidence="7">
    <location>
        <begin position="91"/>
        <end position="115"/>
    </location>
</feature>
<accession>A0A261R2E7</accession>
<dbReference type="InterPro" id="IPR000515">
    <property type="entry name" value="MetI-like"/>
</dbReference>
<dbReference type="OrthoDB" id="9783218at2"/>
<dbReference type="Proteomes" id="UP000216857">
    <property type="component" value="Unassembled WGS sequence"/>
</dbReference>
<comment type="similarity">
    <text evidence="7">Belongs to the binding-protein-dependent transport system permease family.</text>
</comment>
<evidence type="ECO:0000256" key="7">
    <source>
        <dbReference type="RuleBase" id="RU363032"/>
    </source>
</evidence>
<keyword evidence="3" id="KW-1003">Cell membrane</keyword>
<evidence type="ECO:0000256" key="2">
    <source>
        <dbReference type="ARBA" id="ARBA00022448"/>
    </source>
</evidence>
<keyword evidence="10" id="KW-1185">Reference proteome</keyword>
<keyword evidence="4 7" id="KW-0812">Transmembrane</keyword>
<dbReference type="EMBL" id="NEVJ01000003">
    <property type="protein sequence ID" value="OZI18790.1"/>
    <property type="molecule type" value="Genomic_DNA"/>
</dbReference>
<name>A0A261R2E7_9BORD</name>
<evidence type="ECO:0000256" key="6">
    <source>
        <dbReference type="ARBA" id="ARBA00023136"/>
    </source>
</evidence>
<evidence type="ECO:0000256" key="5">
    <source>
        <dbReference type="ARBA" id="ARBA00022989"/>
    </source>
</evidence>
<evidence type="ECO:0000313" key="10">
    <source>
        <dbReference type="Proteomes" id="UP000216857"/>
    </source>
</evidence>
<keyword evidence="5 7" id="KW-1133">Transmembrane helix</keyword>
<dbReference type="PROSITE" id="PS50928">
    <property type="entry name" value="ABC_TM1"/>
    <property type="match status" value="1"/>
</dbReference>
<keyword evidence="2 7" id="KW-0813">Transport</keyword>
<dbReference type="Pfam" id="PF00528">
    <property type="entry name" value="BPD_transp_1"/>
    <property type="match status" value="1"/>
</dbReference>
<dbReference type="PANTHER" id="PTHR43386:SF26">
    <property type="entry name" value="ABC TRANSPORTER PERMEASE PROTEIN"/>
    <property type="match status" value="1"/>
</dbReference>
<dbReference type="PROSITE" id="PS51257">
    <property type="entry name" value="PROKAR_LIPOPROTEIN"/>
    <property type="match status" value="1"/>
</dbReference>
<evidence type="ECO:0000256" key="3">
    <source>
        <dbReference type="ARBA" id="ARBA00022475"/>
    </source>
</evidence>
<dbReference type="CDD" id="cd06261">
    <property type="entry name" value="TM_PBP2"/>
    <property type="match status" value="1"/>
</dbReference>
<dbReference type="PANTHER" id="PTHR43386">
    <property type="entry name" value="OLIGOPEPTIDE TRANSPORT SYSTEM PERMEASE PROTEIN APPC"/>
    <property type="match status" value="1"/>
</dbReference>
<gene>
    <name evidence="9" type="ORF">CAL26_13930</name>
</gene>
<keyword evidence="6 7" id="KW-0472">Membrane</keyword>
<organism evidence="9 10">
    <name type="scientific">Bordetella genomosp. 9</name>
    <dbReference type="NCBI Taxonomy" id="1416803"/>
    <lineage>
        <taxon>Bacteria</taxon>
        <taxon>Pseudomonadati</taxon>
        <taxon>Pseudomonadota</taxon>
        <taxon>Betaproteobacteria</taxon>
        <taxon>Burkholderiales</taxon>
        <taxon>Alcaligenaceae</taxon>
        <taxon>Bordetella</taxon>
    </lineage>
</organism>
<dbReference type="SUPFAM" id="SSF161098">
    <property type="entry name" value="MetI-like"/>
    <property type="match status" value="1"/>
</dbReference>
<proteinExistence type="inferred from homology"/>
<dbReference type="InterPro" id="IPR035906">
    <property type="entry name" value="MetI-like_sf"/>
</dbReference>
<evidence type="ECO:0000256" key="4">
    <source>
        <dbReference type="ARBA" id="ARBA00022692"/>
    </source>
</evidence>
<feature type="transmembrane region" description="Helical" evidence="7">
    <location>
        <begin position="208"/>
        <end position="236"/>
    </location>
</feature>
<dbReference type="Gene3D" id="1.10.3720.10">
    <property type="entry name" value="MetI-like"/>
    <property type="match status" value="1"/>
</dbReference>
<protein>
    <submittedName>
        <fullName evidence="9">Peptide ABC transporter permease</fullName>
    </submittedName>
</protein>
<dbReference type="AlphaFoldDB" id="A0A261R2E7"/>
<evidence type="ECO:0000313" key="9">
    <source>
        <dbReference type="EMBL" id="OZI18790.1"/>
    </source>
</evidence>
<reference evidence="9" key="1">
    <citation type="submission" date="2017-05" db="EMBL/GenBank/DDBJ databases">
        <title>Complete and WGS of Bordetella genogroups.</title>
        <authorList>
            <person name="Spilker T."/>
            <person name="Lipuma J."/>
        </authorList>
    </citation>
    <scope>NUCLEOTIDE SEQUENCE</scope>
    <source>
        <strain evidence="9">AU21707</strain>
    </source>
</reference>
<comment type="caution">
    <text evidence="9">The sequence shown here is derived from an EMBL/GenBank/DDBJ whole genome shotgun (WGS) entry which is preliminary data.</text>
</comment>
<feature type="domain" description="ABC transmembrane type-1" evidence="8">
    <location>
        <begin position="87"/>
        <end position="277"/>
    </location>
</feature>